<sequence>MSGVETVFFIQHLVTSICQGLQTGDIACCARVRRAWNIAFTYELYWHQEVTDQKYKDWPLGDDWTIPQSFIPSLCRHKSSFSAVSANSPEFLSFLVHQSISTLTRLTSKNRFMNIPSVTKILENNVDSLEELTLIRVRRQDVFEFSRLVKGGMAPLKHLTRLTFYCVSTTNPLPTTMLDTLLTHLPLQLETLDAAVYEPTQRIPESEQAEAAALSIPARPYTALRSVKFDLNLLYCVKNHFLWFLRQCSNLKDLHLACTSFDSGILFATAQKLLENNGNPCDGSTGGLPYLESFSVSGGRWSDSVACLNAISSPLKFLSISQGSGPRMSQVLDMLHRHRGSLEVLTLNRVQGSNEEMRSVFQLFPRLRVYRTNTVYNNRANAPPLHLTIADLSPWACFQSLTILQIELVSKGDEQDQPPSLDPAALSLYPLARSETLQLYLHFSNLIALEWLQVTITDMAPSLEEESTASSITPAPPPYRRLGFEYSLESGLPILNSLKRLKTLTFGPPWTHPSAHDCRIRQQEIEWIEKHWPRLAQIRMAKGKSLKLDQVSQAELDLRAACLWLEERRPDFKLQYKMPFVELPEPTY</sequence>
<dbReference type="OrthoDB" id="2095648at2759"/>
<evidence type="ECO:0000313" key="1">
    <source>
        <dbReference type="EMBL" id="GJJ69251.1"/>
    </source>
</evidence>
<reference evidence="1" key="2">
    <citation type="journal article" date="2022" name="Microbiol. Resour. Announc.">
        <title>Whole-Genome Sequence of Entomortierella parvispora E1425, a Mucoromycotan Fungus Associated with Burkholderiaceae-Related Endosymbiotic Bacteria.</title>
        <authorList>
            <person name="Herlambang A."/>
            <person name="Guo Y."/>
            <person name="Takashima Y."/>
            <person name="Narisawa K."/>
            <person name="Ohta H."/>
            <person name="Nishizawa T."/>
        </authorList>
    </citation>
    <scope>NUCLEOTIDE SEQUENCE</scope>
    <source>
        <strain evidence="1">E1425</strain>
    </source>
</reference>
<dbReference type="EMBL" id="BQFW01000002">
    <property type="protein sequence ID" value="GJJ69251.1"/>
    <property type="molecule type" value="Genomic_DNA"/>
</dbReference>
<dbReference type="Proteomes" id="UP000827284">
    <property type="component" value="Unassembled WGS sequence"/>
</dbReference>
<organism evidence="1 2">
    <name type="scientific">Entomortierella parvispora</name>
    <dbReference type="NCBI Taxonomy" id="205924"/>
    <lineage>
        <taxon>Eukaryota</taxon>
        <taxon>Fungi</taxon>
        <taxon>Fungi incertae sedis</taxon>
        <taxon>Mucoromycota</taxon>
        <taxon>Mortierellomycotina</taxon>
        <taxon>Mortierellomycetes</taxon>
        <taxon>Mortierellales</taxon>
        <taxon>Mortierellaceae</taxon>
        <taxon>Entomortierella</taxon>
    </lineage>
</organism>
<protein>
    <recommendedName>
        <fullName evidence="3">F-box domain-containing protein</fullName>
    </recommendedName>
</protein>
<evidence type="ECO:0008006" key="3">
    <source>
        <dbReference type="Google" id="ProtNLM"/>
    </source>
</evidence>
<name>A0A9P3LSP9_9FUNG</name>
<dbReference type="Gene3D" id="3.80.10.10">
    <property type="entry name" value="Ribonuclease Inhibitor"/>
    <property type="match status" value="1"/>
</dbReference>
<evidence type="ECO:0000313" key="2">
    <source>
        <dbReference type="Proteomes" id="UP000827284"/>
    </source>
</evidence>
<keyword evidence="2" id="KW-1185">Reference proteome</keyword>
<dbReference type="InterPro" id="IPR032675">
    <property type="entry name" value="LRR_dom_sf"/>
</dbReference>
<reference evidence="1" key="1">
    <citation type="submission" date="2021-11" db="EMBL/GenBank/DDBJ databases">
        <authorList>
            <person name="Herlambang A."/>
            <person name="Guo Y."/>
            <person name="Takashima Y."/>
            <person name="Nishizawa T."/>
        </authorList>
    </citation>
    <scope>NUCLEOTIDE SEQUENCE</scope>
    <source>
        <strain evidence="1">E1425</strain>
    </source>
</reference>
<dbReference type="AlphaFoldDB" id="A0A9P3LSP9"/>
<proteinExistence type="predicted"/>
<comment type="caution">
    <text evidence="1">The sequence shown here is derived from an EMBL/GenBank/DDBJ whole genome shotgun (WGS) entry which is preliminary data.</text>
</comment>
<gene>
    <name evidence="1" type="ORF">EMPS_01597</name>
</gene>
<accession>A0A9P3LSP9</accession>